<evidence type="ECO:0000256" key="1">
    <source>
        <dbReference type="ARBA" id="ARBA00022857"/>
    </source>
</evidence>
<dbReference type="InterPro" id="IPR036812">
    <property type="entry name" value="NAD(P)_OxRdtase_dom_sf"/>
</dbReference>
<dbReference type="RefSeq" id="WP_127119514.1">
    <property type="nucleotide sequence ID" value="NZ_CP035033.1"/>
</dbReference>
<keyword evidence="7" id="KW-1185">Reference proteome</keyword>
<protein>
    <recommendedName>
        <fullName evidence="4">Protein tas</fullName>
    </recommendedName>
</protein>
<comment type="similarity">
    <text evidence="3">Belongs to the aldo/keto reductase family. Aldo/keto reductase 2 subfamily.</text>
</comment>
<dbReference type="Gene3D" id="3.20.20.100">
    <property type="entry name" value="NADP-dependent oxidoreductase domain"/>
    <property type="match status" value="1"/>
</dbReference>
<dbReference type="NCBIfam" id="NF007912">
    <property type="entry name" value="PRK10625.1"/>
    <property type="match status" value="1"/>
</dbReference>
<organism evidence="6 7">
    <name type="scientific">Hydrogenovibrio thermophilus</name>
    <dbReference type="NCBI Taxonomy" id="265883"/>
    <lineage>
        <taxon>Bacteria</taxon>
        <taxon>Pseudomonadati</taxon>
        <taxon>Pseudomonadota</taxon>
        <taxon>Gammaproteobacteria</taxon>
        <taxon>Thiotrichales</taxon>
        <taxon>Piscirickettsiaceae</taxon>
        <taxon>Hydrogenovibrio</taxon>
    </lineage>
</organism>
<dbReference type="SUPFAM" id="SSF51430">
    <property type="entry name" value="NAD(P)-linked oxidoreductase"/>
    <property type="match status" value="1"/>
</dbReference>
<keyword evidence="1" id="KW-0521">NADP</keyword>
<dbReference type="InterPro" id="IPR020471">
    <property type="entry name" value="AKR"/>
</dbReference>
<dbReference type="Proteomes" id="UP000285478">
    <property type="component" value="Chromosome"/>
</dbReference>
<proteinExistence type="inferred from homology"/>
<evidence type="ECO:0000256" key="3">
    <source>
        <dbReference type="ARBA" id="ARBA00038157"/>
    </source>
</evidence>
<evidence type="ECO:0000259" key="5">
    <source>
        <dbReference type="Pfam" id="PF00248"/>
    </source>
</evidence>
<dbReference type="AlphaFoldDB" id="A0A410H439"/>
<dbReference type="KEGG" id="htr:EPV75_08290"/>
<feature type="domain" description="NADP-dependent oxidoreductase" evidence="5">
    <location>
        <begin position="15"/>
        <end position="338"/>
    </location>
</feature>
<dbReference type="InterPro" id="IPR023210">
    <property type="entry name" value="NADP_OxRdtase_dom"/>
</dbReference>
<evidence type="ECO:0000256" key="2">
    <source>
        <dbReference type="ARBA" id="ARBA00023002"/>
    </source>
</evidence>
<evidence type="ECO:0000313" key="7">
    <source>
        <dbReference type="Proteomes" id="UP000285478"/>
    </source>
</evidence>
<accession>A0A410H439</accession>
<dbReference type="InterPro" id="IPR050523">
    <property type="entry name" value="AKR_Detox_Biosynth"/>
</dbReference>
<evidence type="ECO:0000313" key="6">
    <source>
        <dbReference type="EMBL" id="QAB15666.1"/>
    </source>
</evidence>
<name>A0A410H439_9GAMM</name>
<evidence type="ECO:0000256" key="4">
    <source>
        <dbReference type="ARBA" id="ARBA00070119"/>
    </source>
</evidence>
<dbReference type="Pfam" id="PF00248">
    <property type="entry name" value="Aldo_ket_red"/>
    <property type="match status" value="1"/>
</dbReference>
<dbReference type="FunFam" id="3.20.20.100:FF:000005">
    <property type="entry name" value="NADP(H)-dependent aldo-keto reductase"/>
    <property type="match status" value="1"/>
</dbReference>
<reference evidence="6 7" key="1">
    <citation type="journal article" date="2018" name="Environ. Microbiol.">
        <title>Genomes of ubiquitous marine and hypersaline Hydrogenovibrio, Thiomicrorhabdus and Thiomicrospira spp. encode a diversity of mechanisms to sustain chemolithoautotrophy in heterogeneous environments.</title>
        <authorList>
            <person name="Scott K.M."/>
            <person name="Williams J."/>
            <person name="Porter C.M.B."/>
            <person name="Russel S."/>
            <person name="Harmer T.L."/>
            <person name="Paul J.H."/>
            <person name="Antonen K.M."/>
            <person name="Bridges M.K."/>
            <person name="Camper G.J."/>
            <person name="Campla C.K."/>
            <person name="Casella L.G."/>
            <person name="Chase E."/>
            <person name="Conrad J.W."/>
            <person name="Cruz M.C."/>
            <person name="Dunlap D.S."/>
            <person name="Duran L."/>
            <person name="Fahsbender E.M."/>
            <person name="Goldsmith D.B."/>
            <person name="Keeley R.F."/>
            <person name="Kondoff M.R."/>
            <person name="Kussy B.I."/>
            <person name="Lane M.K."/>
            <person name="Lawler S."/>
            <person name="Leigh B.A."/>
            <person name="Lewis C."/>
            <person name="Lostal L.M."/>
            <person name="Marking D."/>
            <person name="Mancera P.A."/>
            <person name="McClenthan E.C."/>
            <person name="McIntyre E.A."/>
            <person name="Mine J.A."/>
            <person name="Modi S."/>
            <person name="Moore B.D."/>
            <person name="Morgan W.A."/>
            <person name="Nelson K.M."/>
            <person name="Nguyen K.N."/>
            <person name="Ogburn N."/>
            <person name="Parrino D.G."/>
            <person name="Pedapudi A.D."/>
            <person name="Pelham R.P."/>
            <person name="Preece A.M."/>
            <person name="Rampersad E.A."/>
            <person name="Richardson J.C."/>
            <person name="Rodgers C.M."/>
            <person name="Schaffer B.L."/>
            <person name="Sheridan N.E."/>
            <person name="Solone M.R."/>
            <person name="Staley Z.R."/>
            <person name="Tabuchi M."/>
            <person name="Waide R.J."/>
            <person name="Wanjugi P.W."/>
            <person name="Young S."/>
            <person name="Clum A."/>
            <person name="Daum C."/>
            <person name="Huntemann M."/>
            <person name="Ivanova N."/>
            <person name="Kyrpides N."/>
            <person name="Mikhailova N."/>
            <person name="Palaniappan K."/>
            <person name="Pillay M."/>
            <person name="Reddy T.B.K."/>
            <person name="Shapiro N."/>
            <person name="Stamatis D."/>
            <person name="Varghese N."/>
            <person name="Woyke T."/>
            <person name="Boden R."/>
            <person name="Freyermuth S.K."/>
            <person name="Kerfeld C.A."/>
        </authorList>
    </citation>
    <scope>NUCLEOTIDE SEQUENCE [LARGE SCALE GENOMIC DNA]</scope>
    <source>
        <strain evidence="6 7">JR-2</strain>
    </source>
</reference>
<gene>
    <name evidence="6" type="ORF">EPV75_08290</name>
</gene>
<dbReference type="PANTHER" id="PTHR43364:SF4">
    <property type="entry name" value="NAD(P)-LINKED OXIDOREDUCTASE SUPERFAMILY PROTEIN"/>
    <property type="match status" value="1"/>
</dbReference>
<dbReference type="EMBL" id="CP035033">
    <property type="protein sequence ID" value="QAB15666.1"/>
    <property type="molecule type" value="Genomic_DNA"/>
</dbReference>
<dbReference type="PANTHER" id="PTHR43364">
    <property type="entry name" value="NADH-SPECIFIC METHYLGLYOXAL REDUCTASE-RELATED"/>
    <property type="match status" value="1"/>
</dbReference>
<keyword evidence="2" id="KW-0560">Oxidoreductase</keyword>
<sequence>MLYNALGHSDIQVSRICLGTMTWGEQNTQEEAFEQMDYALDQGVNFWDTAELYAVPPRAETYGRTEEIIGHWLAKTGKRDEIVLASKMAGPSEISQHIRGGKSRFNREQITQALDASLKRLQTDYLDLYQLHWPERNTNFFGQLGYEAGEDPSDLTPMEETLEVLTQFVNQGKIRHIGLSNETPWGTMKFLQLAEQHDLSKIVTVQNPYSLLNRSYEVGLAEVSHRENVGLLAYSPLGFGVLSGKYLNDSAAANARLKLFPHYDRYSNDNAVKATELYAALARGNGLTPTQLALAFINSRPFLTANIIGATTMEQLKENIDSIHVELSDEVLHQIERIHAQYTIPSP</sequence>
<dbReference type="CDD" id="cd19094">
    <property type="entry name" value="AKR_Tas-like"/>
    <property type="match status" value="1"/>
</dbReference>
<dbReference type="PRINTS" id="PR00069">
    <property type="entry name" value="ALDKETRDTASE"/>
</dbReference>
<dbReference type="GO" id="GO:0016491">
    <property type="term" value="F:oxidoreductase activity"/>
    <property type="evidence" value="ECO:0007669"/>
    <property type="project" value="UniProtKB-KW"/>
</dbReference>